<accession>A0ABN9L4R5</accession>
<dbReference type="Gene3D" id="4.10.260.10">
    <property type="entry name" value="Transducin (heterotrimeric G protein), gamma chain"/>
    <property type="match status" value="1"/>
</dbReference>
<dbReference type="Pfam" id="PF00631">
    <property type="entry name" value="G-gamma"/>
    <property type="match status" value="1"/>
</dbReference>
<dbReference type="EMBL" id="CAUEEQ010009118">
    <property type="protein sequence ID" value="CAJ0933166.1"/>
    <property type="molecule type" value="Genomic_DNA"/>
</dbReference>
<gene>
    <name evidence="4" type="ORF">RIMI_LOCUS5370317</name>
</gene>
<protein>
    <recommendedName>
        <fullName evidence="2 3">G protein gamma domain-containing protein</fullName>
    </recommendedName>
</protein>
<comment type="caution">
    <text evidence="4">The sequence shown here is derived from an EMBL/GenBank/DDBJ whole genome shotgun (WGS) entry which is preliminary data.</text>
</comment>
<evidence type="ECO:0000313" key="5">
    <source>
        <dbReference type="Proteomes" id="UP001176940"/>
    </source>
</evidence>
<evidence type="ECO:0000259" key="3">
    <source>
        <dbReference type="SMART" id="SM01224"/>
    </source>
</evidence>
<feature type="domain" description="G protein gamma" evidence="3">
    <location>
        <begin position="50"/>
        <end position="132"/>
    </location>
</feature>
<dbReference type="Gene3D" id="1.10.1240.60">
    <property type="match status" value="1"/>
</dbReference>
<dbReference type="SUPFAM" id="SSF48670">
    <property type="entry name" value="Transducin (heterotrimeric G protein), gamma chain"/>
    <property type="match status" value="1"/>
</dbReference>
<name>A0ABN9L4R5_9NEOB</name>
<dbReference type="SMART" id="SM00224">
    <property type="entry name" value="GGL"/>
    <property type="match status" value="1"/>
</dbReference>
<dbReference type="Pfam" id="PF18148">
    <property type="entry name" value="RGS_DHEX"/>
    <property type="match status" value="1"/>
</dbReference>
<dbReference type="InterPro" id="IPR047017">
    <property type="entry name" value="RGS6/7/9/11_DHEX_sf"/>
</dbReference>
<dbReference type="InterPro" id="IPR036284">
    <property type="entry name" value="GGL_sf"/>
</dbReference>
<dbReference type="SMART" id="SM01224">
    <property type="entry name" value="G_gamma"/>
    <property type="match status" value="1"/>
</dbReference>
<dbReference type="InterPro" id="IPR040759">
    <property type="entry name" value="RGS_DHEX"/>
</dbReference>
<dbReference type="InterPro" id="IPR047016">
    <property type="entry name" value="RGS6/7/9/11"/>
</dbReference>
<dbReference type="InterPro" id="IPR015898">
    <property type="entry name" value="G-protein_gamma-like_dom"/>
</dbReference>
<keyword evidence="5" id="KW-1185">Reference proteome</keyword>
<dbReference type="Proteomes" id="UP001176940">
    <property type="component" value="Unassembled WGS sequence"/>
</dbReference>
<keyword evidence="1" id="KW-0734">Signal transduction inhibitor</keyword>
<feature type="domain" description="G protein gamma" evidence="2">
    <location>
        <begin position="60"/>
        <end position="132"/>
    </location>
</feature>
<evidence type="ECO:0000313" key="4">
    <source>
        <dbReference type="EMBL" id="CAJ0933166.1"/>
    </source>
</evidence>
<proteinExistence type="predicted"/>
<evidence type="ECO:0000259" key="2">
    <source>
        <dbReference type="SMART" id="SM00224"/>
    </source>
</evidence>
<evidence type="ECO:0000256" key="1">
    <source>
        <dbReference type="ARBA" id="ARBA00022700"/>
    </source>
</evidence>
<organism evidence="4 5">
    <name type="scientific">Ranitomeya imitator</name>
    <name type="common">mimic poison frog</name>
    <dbReference type="NCBI Taxonomy" id="111125"/>
    <lineage>
        <taxon>Eukaryota</taxon>
        <taxon>Metazoa</taxon>
        <taxon>Chordata</taxon>
        <taxon>Craniata</taxon>
        <taxon>Vertebrata</taxon>
        <taxon>Euteleostomi</taxon>
        <taxon>Amphibia</taxon>
        <taxon>Batrachia</taxon>
        <taxon>Anura</taxon>
        <taxon>Neobatrachia</taxon>
        <taxon>Hyloidea</taxon>
        <taxon>Dendrobatidae</taxon>
        <taxon>Dendrobatinae</taxon>
        <taxon>Ranitomeya</taxon>
    </lineage>
</organism>
<sequence length="136" mass="15802">MQAKEQYKAGKERKKSDRVVLDCQEKAYWLVHRPPPGIMDVLDYGIDRASDPNVSKKMTVEFYRREVSGRIAADLPQICHIVVKVSSSNFFLNQDLNRILKYCEQFYSHDPIMSGCLPSNPWITDDTMFWDLNAKL</sequence>
<dbReference type="PANTHER" id="PTHR45746:SF1">
    <property type="entry name" value="REGULATOR OF G-PROTEIN SIGNALING 9"/>
    <property type="match status" value="1"/>
</dbReference>
<reference evidence="4" key="1">
    <citation type="submission" date="2023-07" db="EMBL/GenBank/DDBJ databases">
        <authorList>
            <person name="Stuckert A."/>
        </authorList>
    </citation>
    <scope>NUCLEOTIDE SEQUENCE</scope>
</reference>
<dbReference type="PANTHER" id="PTHR45746">
    <property type="entry name" value="LP21163P"/>
    <property type="match status" value="1"/>
</dbReference>